<dbReference type="Pfam" id="PF04970">
    <property type="entry name" value="LRAT"/>
    <property type="match status" value="1"/>
</dbReference>
<dbReference type="GO" id="GO:0016410">
    <property type="term" value="F:N-acyltransferase activity"/>
    <property type="evidence" value="ECO:0007669"/>
    <property type="project" value="TreeGrafter"/>
</dbReference>
<keyword evidence="3" id="KW-0378">Hydrolase</keyword>
<dbReference type="AlphaFoldDB" id="A0A7K4VV78"/>
<evidence type="ECO:0000259" key="5">
    <source>
        <dbReference type="PROSITE" id="PS51934"/>
    </source>
</evidence>
<dbReference type="PANTHER" id="PTHR13943">
    <property type="entry name" value="HRAS-LIKE SUPPRESSOR - RELATED"/>
    <property type="match status" value="1"/>
</dbReference>
<dbReference type="Gene3D" id="3.90.1720.10">
    <property type="entry name" value="endopeptidase domain like (from Nostoc punctiforme)"/>
    <property type="match status" value="1"/>
</dbReference>
<dbReference type="GO" id="GO:0005737">
    <property type="term" value="C:cytoplasm"/>
    <property type="evidence" value="ECO:0007669"/>
    <property type="project" value="TreeGrafter"/>
</dbReference>
<dbReference type="PANTHER" id="PTHR13943:SF37">
    <property type="entry name" value="PHOSPHOLIPASE A AND ACYLTRANSFERASE 1"/>
    <property type="match status" value="1"/>
</dbReference>
<dbReference type="GO" id="GO:0004623">
    <property type="term" value="F:phospholipase A2 activity"/>
    <property type="evidence" value="ECO:0007669"/>
    <property type="project" value="TreeGrafter"/>
</dbReference>
<keyword evidence="2" id="KW-0808">Transferase</keyword>
<evidence type="ECO:0000313" key="6">
    <source>
        <dbReference type="EMBL" id="NWR26426.1"/>
    </source>
</evidence>
<name>A0A7K4VV78_9EMBE</name>
<dbReference type="PROSITE" id="PS51934">
    <property type="entry name" value="LRAT"/>
    <property type="match status" value="1"/>
</dbReference>
<proteinExistence type="inferred from homology"/>
<evidence type="ECO:0000256" key="4">
    <source>
        <dbReference type="ARBA" id="ARBA00023098"/>
    </source>
</evidence>
<sequence length="118" mass="13229">LIKIKKGSYAQWALFMGDGYVIHMTPVGKADENAASLSARSETIPIKKVKATKELLKEVVGKDEWAVNNKYDLYHTPLPVEKIIQHAEGCIGKELPYDELGIYSEDFVTELRYGVEVS</sequence>
<protein>
    <submittedName>
        <fullName evidence="6">HRSL2 protein</fullName>
    </submittedName>
</protein>
<dbReference type="EMBL" id="VYZJ01009099">
    <property type="protein sequence ID" value="NWR26426.1"/>
    <property type="molecule type" value="Genomic_DNA"/>
</dbReference>
<comment type="caution">
    <text evidence="6">The sequence shown here is derived from an EMBL/GenBank/DDBJ whole genome shotgun (WGS) entry which is preliminary data.</text>
</comment>
<evidence type="ECO:0000313" key="7">
    <source>
        <dbReference type="Proteomes" id="UP000580681"/>
    </source>
</evidence>
<keyword evidence="4" id="KW-0443">Lipid metabolism</keyword>
<feature type="non-terminal residue" evidence="6">
    <location>
        <position position="118"/>
    </location>
</feature>
<dbReference type="Proteomes" id="UP000580681">
    <property type="component" value="Unassembled WGS sequence"/>
</dbReference>
<dbReference type="InterPro" id="IPR007053">
    <property type="entry name" value="LRAT_dom"/>
</dbReference>
<evidence type="ECO:0000256" key="1">
    <source>
        <dbReference type="ARBA" id="ARBA00007824"/>
    </source>
</evidence>
<organism evidence="6 7">
    <name type="scientific">Emberiza fucata</name>
    <dbReference type="NCBI Taxonomy" id="337179"/>
    <lineage>
        <taxon>Eukaryota</taxon>
        <taxon>Metazoa</taxon>
        <taxon>Chordata</taxon>
        <taxon>Craniata</taxon>
        <taxon>Vertebrata</taxon>
        <taxon>Euteleostomi</taxon>
        <taxon>Archelosauria</taxon>
        <taxon>Archosauria</taxon>
        <taxon>Dinosauria</taxon>
        <taxon>Saurischia</taxon>
        <taxon>Theropoda</taxon>
        <taxon>Coelurosauria</taxon>
        <taxon>Aves</taxon>
        <taxon>Neognathae</taxon>
        <taxon>Neoaves</taxon>
        <taxon>Telluraves</taxon>
        <taxon>Australaves</taxon>
        <taxon>Passeriformes</taxon>
        <taxon>Passeroidea</taxon>
        <taxon>Fringillidae</taxon>
        <taxon>Emberizinae</taxon>
        <taxon>Emberizini</taxon>
        <taxon>Emberiza</taxon>
    </lineage>
</organism>
<feature type="domain" description="LRAT" evidence="5">
    <location>
        <begin position="1"/>
        <end position="118"/>
    </location>
</feature>
<gene>
    <name evidence="6" type="primary">Hrasls2</name>
    <name evidence="6" type="ORF">EMBFUC_R14771</name>
</gene>
<keyword evidence="7" id="KW-1185">Reference proteome</keyword>
<reference evidence="6 7" key="1">
    <citation type="submission" date="2019-09" db="EMBL/GenBank/DDBJ databases">
        <title>Bird 10,000 Genomes (B10K) Project - Family phase.</title>
        <authorList>
            <person name="Zhang G."/>
        </authorList>
    </citation>
    <scope>NUCLEOTIDE SEQUENCE [LARGE SCALE GENOMIC DNA]</scope>
    <source>
        <strain evidence="6">B10K-DU-015-11</strain>
        <tissue evidence="6">Mixed tissue sample</tissue>
    </source>
</reference>
<feature type="non-terminal residue" evidence="6">
    <location>
        <position position="1"/>
    </location>
</feature>
<evidence type="ECO:0000256" key="2">
    <source>
        <dbReference type="ARBA" id="ARBA00022679"/>
    </source>
</evidence>
<comment type="similarity">
    <text evidence="1">Belongs to the H-rev107 family.</text>
</comment>
<accession>A0A7K4VV78</accession>
<dbReference type="InterPro" id="IPR051496">
    <property type="entry name" value="H-rev107_PLA/AT"/>
</dbReference>
<dbReference type="GO" id="GO:0070292">
    <property type="term" value="P:N-acylphosphatidylethanolamine metabolic process"/>
    <property type="evidence" value="ECO:0007669"/>
    <property type="project" value="TreeGrafter"/>
</dbReference>
<evidence type="ECO:0000256" key="3">
    <source>
        <dbReference type="ARBA" id="ARBA00022801"/>
    </source>
</evidence>
<dbReference type="GO" id="GO:0008970">
    <property type="term" value="F:phospholipase A1 activity"/>
    <property type="evidence" value="ECO:0007669"/>
    <property type="project" value="TreeGrafter"/>
</dbReference>